<dbReference type="EMBL" id="MPUH01000092">
    <property type="protein sequence ID" value="OMJ90925.1"/>
    <property type="molecule type" value="Genomic_DNA"/>
</dbReference>
<evidence type="ECO:0000313" key="2">
    <source>
        <dbReference type="Proteomes" id="UP000187209"/>
    </source>
</evidence>
<reference evidence="1 2" key="1">
    <citation type="submission" date="2016-11" db="EMBL/GenBank/DDBJ databases">
        <title>The macronuclear genome of Stentor coeruleus: a giant cell with tiny introns.</title>
        <authorList>
            <person name="Slabodnick M."/>
            <person name="Ruby J.G."/>
            <person name="Reiff S.B."/>
            <person name="Swart E.C."/>
            <person name="Gosai S."/>
            <person name="Prabakaran S."/>
            <person name="Witkowska E."/>
            <person name="Larue G.E."/>
            <person name="Fisher S."/>
            <person name="Freeman R.M."/>
            <person name="Gunawardena J."/>
            <person name="Chu W."/>
            <person name="Stover N.A."/>
            <person name="Gregory B.D."/>
            <person name="Nowacki M."/>
            <person name="Derisi J."/>
            <person name="Roy S.W."/>
            <person name="Marshall W.F."/>
            <person name="Sood P."/>
        </authorList>
    </citation>
    <scope>NUCLEOTIDE SEQUENCE [LARGE SCALE GENOMIC DNA]</scope>
    <source>
        <strain evidence="1">WM001</strain>
    </source>
</reference>
<sequence length="353" mass="41569">MLNNSTISSFSFMQKTSDDFDEIYIPNALNNSFHEGMPRNFTNLIQRINYIENYENPPFDIEKNLTVNINNTKGLTLYSVKTFLIEVEKMTRALFPIISTDVRKKYGKDLEEFQAVFIKDHYEGWLFLRIEALKLCEIALYESKEKKMVERQDTIDGKDDRVFIRRNTIIEKKEKTQPKKNKWVIKINEFPAAKSSSLLARKKKRSIVGSEKFQLIIQDGALNCDIFKLNNPFYNACRKQIRMKHKESNIWKTFSSKFYKSILSSSLVKYFENFTSEKFSRFSKSVLKIFLCEVDKDFKNDIKKIHVGLGISINDFNKFRNIFKEDLQSFISDQNETKIIMTNLDLLRDAIVD</sequence>
<keyword evidence="2" id="KW-1185">Reference proteome</keyword>
<comment type="caution">
    <text evidence="1">The sequence shown here is derived from an EMBL/GenBank/DDBJ whole genome shotgun (WGS) entry which is preliminary data.</text>
</comment>
<gene>
    <name evidence="1" type="ORF">SteCoe_6588</name>
</gene>
<accession>A0A1R2CPK0</accession>
<proteinExistence type="predicted"/>
<evidence type="ECO:0000313" key="1">
    <source>
        <dbReference type="EMBL" id="OMJ90925.1"/>
    </source>
</evidence>
<name>A0A1R2CPK0_9CILI</name>
<protein>
    <submittedName>
        <fullName evidence="1">Uncharacterized protein</fullName>
    </submittedName>
</protein>
<organism evidence="1 2">
    <name type="scientific">Stentor coeruleus</name>
    <dbReference type="NCBI Taxonomy" id="5963"/>
    <lineage>
        <taxon>Eukaryota</taxon>
        <taxon>Sar</taxon>
        <taxon>Alveolata</taxon>
        <taxon>Ciliophora</taxon>
        <taxon>Postciliodesmatophora</taxon>
        <taxon>Heterotrichea</taxon>
        <taxon>Heterotrichida</taxon>
        <taxon>Stentoridae</taxon>
        <taxon>Stentor</taxon>
    </lineage>
</organism>
<dbReference type="AlphaFoldDB" id="A0A1R2CPK0"/>
<dbReference type="Proteomes" id="UP000187209">
    <property type="component" value="Unassembled WGS sequence"/>
</dbReference>